<accession>A0A9D4CZ84</accession>
<protein>
    <submittedName>
        <fullName evidence="2">Uncharacterized protein</fullName>
    </submittedName>
</protein>
<keyword evidence="3" id="KW-1185">Reference proteome</keyword>
<reference evidence="2" key="2">
    <citation type="submission" date="2020-11" db="EMBL/GenBank/DDBJ databases">
        <authorList>
            <person name="McCartney M.A."/>
            <person name="Auch B."/>
            <person name="Kono T."/>
            <person name="Mallez S."/>
            <person name="Becker A."/>
            <person name="Gohl D.M."/>
            <person name="Silverstein K.A.T."/>
            <person name="Koren S."/>
            <person name="Bechman K.B."/>
            <person name="Herman A."/>
            <person name="Abrahante J.E."/>
            <person name="Garbe J."/>
        </authorList>
    </citation>
    <scope>NUCLEOTIDE SEQUENCE</scope>
    <source>
        <strain evidence="2">Duluth1</strain>
        <tissue evidence="2">Whole animal</tissue>
    </source>
</reference>
<feature type="region of interest" description="Disordered" evidence="1">
    <location>
        <begin position="228"/>
        <end position="259"/>
    </location>
</feature>
<name>A0A9D4CZ84_DREPO</name>
<dbReference type="EMBL" id="JAIWYP010000011">
    <property type="protein sequence ID" value="KAH3736213.1"/>
    <property type="molecule type" value="Genomic_DNA"/>
</dbReference>
<dbReference type="OrthoDB" id="10657028at2759"/>
<dbReference type="AlphaFoldDB" id="A0A9D4CZ84"/>
<proteinExistence type="predicted"/>
<reference evidence="2" key="1">
    <citation type="journal article" date="2019" name="bioRxiv">
        <title>The Genome of the Zebra Mussel, Dreissena polymorpha: A Resource for Invasive Species Research.</title>
        <authorList>
            <person name="McCartney M.A."/>
            <person name="Auch B."/>
            <person name="Kono T."/>
            <person name="Mallez S."/>
            <person name="Zhang Y."/>
            <person name="Obille A."/>
            <person name="Becker A."/>
            <person name="Abrahante J.E."/>
            <person name="Garbe J."/>
            <person name="Badalamenti J.P."/>
            <person name="Herman A."/>
            <person name="Mangelson H."/>
            <person name="Liachko I."/>
            <person name="Sullivan S."/>
            <person name="Sone E.D."/>
            <person name="Koren S."/>
            <person name="Silverstein K.A.T."/>
            <person name="Beckman K.B."/>
            <person name="Gohl D.M."/>
        </authorList>
    </citation>
    <scope>NUCLEOTIDE SEQUENCE</scope>
    <source>
        <strain evidence="2">Duluth1</strain>
        <tissue evidence="2">Whole animal</tissue>
    </source>
</reference>
<gene>
    <name evidence="2" type="ORF">DPMN_042776</name>
</gene>
<evidence type="ECO:0000313" key="3">
    <source>
        <dbReference type="Proteomes" id="UP000828390"/>
    </source>
</evidence>
<sequence length="601" mass="67998">MFSKIGDFQDICYKVDPCIANCHTFDMNAFPRYKYTAVRVESFNQRLKSLKQGEFFQYSFGNVRLELICDGLSRKCKQFTENAFAHIKAVESNIKHNDGTKMEPTVCVVHTHCFKNDAVRNLSELMLLTNGNQMVINNLTEEHKSKLIVVSKTEDLEKNTNLLLERYVCGVLGKMVDTWLIQQKDTNVLQDIEAPDPFQNHQRLSPKKTINNFTTDLLFDCDDQQTKENGFPLKKRKSSEDQGGSLRSGKRFRPSEGTSRDRESKLEILLLDVMALYERSEVPKSEWPQFLRPKTQYLSRKNVSALCKTDPSIIACGYQHHILEIFLNRPENSALDSAIIKTLHGLRIVYFHLNYGPSTYRPLAGIDVGTKLSGKNGRFGTLGGFAFGGQDVYALISRHFADEQEDGFIYYRNANDYSECIAVRTRPAQDGRDELDIAAAKVLPTIQIKDTRFKTSTGALSNTLLFRFQGKTDKEVQRLLQGEMVFAWTANSSAGFPSLGRIIVPLCIRPNCRYKYVVIVNDATCDDDNIQAESQRGEMFGKPGDSGAIVCADDKDGKGVHVISMFMGELQGRDATQFMTLPLQQGLQQINRELGLNLEMR</sequence>
<dbReference type="Proteomes" id="UP000828390">
    <property type="component" value="Unassembled WGS sequence"/>
</dbReference>
<organism evidence="2 3">
    <name type="scientific">Dreissena polymorpha</name>
    <name type="common">Zebra mussel</name>
    <name type="synonym">Mytilus polymorpha</name>
    <dbReference type="NCBI Taxonomy" id="45954"/>
    <lineage>
        <taxon>Eukaryota</taxon>
        <taxon>Metazoa</taxon>
        <taxon>Spiralia</taxon>
        <taxon>Lophotrochozoa</taxon>
        <taxon>Mollusca</taxon>
        <taxon>Bivalvia</taxon>
        <taxon>Autobranchia</taxon>
        <taxon>Heteroconchia</taxon>
        <taxon>Euheterodonta</taxon>
        <taxon>Imparidentia</taxon>
        <taxon>Neoheterodontei</taxon>
        <taxon>Myida</taxon>
        <taxon>Dreissenoidea</taxon>
        <taxon>Dreissenidae</taxon>
        <taxon>Dreissena</taxon>
    </lineage>
</organism>
<comment type="caution">
    <text evidence="2">The sequence shown here is derived from an EMBL/GenBank/DDBJ whole genome shotgun (WGS) entry which is preliminary data.</text>
</comment>
<evidence type="ECO:0000313" key="2">
    <source>
        <dbReference type="EMBL" id="KAH3736213.1"/>
    </source>
</evidence>
<evidence type="ECO:0000256" key="1">
    <source>
        <dbReference type="SAM" id="MobiDB-lite"/>
    </source>
</evidence>